<feature type="non-terminal residue" evidence="1">
    <location>
        <position position="206"/>
    </location>
</feature>
<name>X1FAN1_9ZZZZ</name>
<dbReference type="SUPFAM" id="SSF51556">
    <property type="entry name" value="Metallo-dependent hydrolases"/>
    <property type="match status" value="1"/>
</dbReference>
<reference evidence="1" key="1">
    <citation type="journal article" date="2014" name="Front. Microbiol.">
        <title>High frequency of phylogenetically diverse reductive dehalogenase-homologous genes in deep subseafloor sedimentary metagenomes.</title>
        <authorList>
            <person name="Kawai M."/>
            <person name="Futagami T."/>
            <person name="Toyoda A."/>
            <person name="Takaki Y."/>
            <person name="Nishi S."/>
            <person name="Hori S."/>
            <person name="Arai W."/>
            <person name="Tsubouchi T."/>
            <person name="Morono Y."/>
            <person name="Uchiyama I."/>
            <person name="Ito T."/>
            <person name="Fujiyama A."/>
            <person name="Inagaki F."/>
            <person name="Takami H."/>
        </authorList>
    </citation>
    <scope>NUCLEOTIDE SEQUENCE</scope>
    <source>
        <strain evidence="1">Expedition CK06-06</strain>
    </source>
</reference>
<evidence type="ECO:0000313" key="1">
    <source>
        <dbReference type="EMBL" id="GAH17823.1"/>
    </source>
</evidence>
<evidence type="ECO:0008006" key="2">
    <source>
        <dbReference type="Google" id="ProtNLM"/>
    </source>
</evidence>
<organism evidence="1">
    <name type="scientific">marine sediment metagenome</name>
    <dbReference type="NCBI Taxonomy" id="412755"/>
    <lineage>
        <taxon>unclassified sequences</taxon>
        <taxon>metagenomes</taxon>
        <taxon>ecological metagenomes</taxon>
    </lineage>
</organism>
<dbReference type="AlphaFoldDB" id="X1FAN1"/>
<sequence>MIIDANAFLGKWPFEDLSNSNPNELVKMMKINHINKTLVSPVEGIFYKDPQEANENLFKNIQKKLALIPIAVINPKLGNWEECINKNLKVYKIKGVKLHPNYHSYNLKDRNLKSMLRKLEVLELPVIFQIRMEDRRTHHPLMQVPDLNAEEILKLGGDFPNLPIILGGMLYHEIEENRTLLAKRKKLFIDTSFLEILNCIRELIGL</sequence>
<dbReference type="InterPro" id="IPR032466">
    <property type="entry name" value="Metal_Hydrolase"/>
</dbReference>
<proteinExistence type="predicted"/>
<gene>
    <name evidence="1" type="ORF">S01H4_57135</name>
</gene>
<comment type="caution">
    <text evidence="1">The sequence shown here is derived from an EMBL/GenBank/DDBJ whole genome shotgun (WGS) entry which is preliminary data.</text>
</comment>
<accession>X1FAN1</accession>
<dbReference type="Gene3D" id="3.20.20.140">
    <property type="entry name" value="Metal-dependent hydrolases"/>
    <property type="match status" value="1"/>
</dbReference>
<dbReference type="EMBL" id="BART01033199">
    <property type="protein sequence ID" value="GAH17823.1"/>
    <property type="molecule type" value="Genomic_DNA"/>
</dbReference>
<protein>
    <recommendedName>
        <fullName evidence="2">Amidohydrolase-related domain-containing protein</fullName>
    </recommendedName>
</protein>